<evidence type="ECO:0000256" key="3">
    <source>
        <dbReference type="ARBA" id="ARBA00009119"/>
    </source>
</evidence>
<dbReference type="GO" id="GO:0005737">
    <property type="term" value="C:cytoplasm"/>
    <property type="evidence" value="ECO:0007669"/>
    <property type="project" value="InterPro"/>
</dbReference>
<dbReference type="Proteomes" id="UP000031036">
    <property type="component" value="Unassembled WGS sequence"/>
</dbReference>
<dbReference type="STRING" id="6265.A0A0B2VJ35"/>
<dbReference type="InterPro" id="IPR001841">
    <property type="entry name" value="Znf_RING"/>
</dbReference>
<comment type="catalytic activity">
    <reaction evidence="1 10">
        <text>S-ubiquitinyl-[E2 ubiquitin-conjugating enzyme]-L-cysteine + [acceptor protein]-L-lysine = [E2 ubiquitin-conjugating enzyme]-L-cysteine + N(6)-ubiquitinyl-[acceptor protein]-L-lysine.</text>
        <dbReference type="EC" id="2.3.2.27"/>
    </reaction>
</comment>
<organism evidence="14 15">
    <name type="scientific">Toxocara canis</name>
    <name type="common">Canine roundworm</name>
    <dbReference type="NCBI Taxonomy" id="6265"/>
    <lineage>
        <taxon>Eukaryota</taxon>
        <taxon>Metazoa</taxon>
        <taxon>Ecdysozoa</taxon>
        <taxon>Nematoda</taxon>
        <taxon>Chromadorea</taxon>
        <taxon>Rhabditida</taxon>
        <taxon>Spirurina</taxon>
        <taxon>Ascaridomorpha</taxon>
        <taxon>Ascaridoidea</taxon>
        <taxon>Toxocaridae</taxon>
        <taxon>Toxocara</taxon>
    </lineage>
</organism>
<dbReference type="PANTHER" id="PTHR45877">
    <property type="entry name" value="E3 UBIQUITIN-PROTEIN LIGASE SIAH2"/>
    <property type="match status" value="1"/>
</dbReference>
<proteinExistence type="inferred from homology"/>
<dbReference type="InterPro" id="IPR018121">
    <property type="entry name" value="7-in-absentia-prot_TRAF-dom"/>
</dbReference>
<dbReference type="GO" id="GO:0030154">
    <property type="term" value="P:cell differentiation"/>
    <property type="evidence" value="ECO:0007669"/>
    <property type="project" value="UniProtKB-ARBA"/>
</dbReference>
<dbReference type="PROSITE" id="PS51081">
    <property type="entry name" value="ZF_SIAH"/>
    <property type="match status" value="1"/>
</dbReference>
<dbReference type="FunFam" id="3.30.40.10:FF:000041">
    <property type="entry name" value="E3 ubiquitin-protein ligase SINAT3"/>
    <property type="match status" value="1"/>
</dbReference>
<reference evidence="14 15" key="1">
    <citation type="submission" date="2014-11" db="EMBL/GenBank/DDBJ databases">
        <title>Genetic blueprint of the zoonotic pathogen Toxocara canis.</title>
        <authorList>
            <person name="Zhu X.-Q."/>
            <person name="Korhonen P.K."/>
            <person name="Cai H."/>
            <person name="Young N.D."/>
            <person name="Nejsum P."/>
            <person name="von Samson-Himmelstjerna G."/>
            <person name="Boag P.R."/>
            <person name="Tan P."/>
            <person name="Li Q."/>
            <person name="Min J."/>
            <person name="Yang Y."/>
            <person name="Wang X."/>
            <person name="Fang X."/>
            <person name="Hall R.S."/>
            <person name="Hofmann A."/>
            <person name="Sternberg P.W."/>
            <person name="Jex A.R."/>
            <person name="Gasser R.B."/>
        </authorList>
    </citation>
    <scope>NUCLEOTIDE SEQUENCE [LARGE SCALE GENOMIC DNA]</scope>
    <source>
        <strain evidence="14">PN_DK_2014</strain>
    </source>
</reference>
<dbReference type="InterPro" id="IPR008974">
    <property type="entry name" value="TRAF-like"/>
</dbReference>
<evidence type="ECO:0000256" key="6">
    <source>
        <dbReference type="ARBA" id="ARBA00022771"/>
    </source>
</evidence>
<evidence type="ECO:0000259" key="12">
    <source>
        <dbReference type="PROSITE" id="PS50089"/>
    </source>
</evidence>
<dbReference type="Pfam" id="PF21361">
    <property type="entry name" value="Sina_ZnF"/>
    <property type="match status" value="1"/>
</dbReference>
<comment type="function">
    <text evidence="10">E3 ubiquitin-protein ligase that mediates ubiquitination and subsequent proteasomal degradation of target proteins. E3 ubiquitin ligases accept ubiquitin from an E2 ubiquitin-conjugating enzyme in the form of a thioester and then directly transfers the ubiquitin to targeted substrates.</text>
</comment>
<dbReference type="GO" id="GO:0031624">
    <property type="term" value="F:ubiquitin conjugating enzyme binding"/>
    <property type="evidence" value="ECO:0007669"/>
    <property type="project" value="TreeGrafter"/>
</dbReference>
<evidence type="ECO:0000256" key="4">
    <source>
        <dbReference type="ARBA" id="ARBA00022679"/>
    </source>
</evidence>
<keyword evidence="7 10" id="KW-0833">Ubl conjugation pathway</keyword>
<evidence type="ECO:0000256" key="9">
    <source>
        <dbReference type="PROSITE-ProRule" id="PRU00455"/>
    </source>
</evidence>
<feature type="region of interest" description="Disordered" evidence="11">
    <location>
        <begin position="74"/>
        <end position="134"/>
    </location>
</feature>
<evidence type="ECO:0000256" key="11">
    <source>
        <dbReference type="SAM" id="MobiDB-lite"/>
    </source>
</evidence>
<comment type="domain">
    <text evidence="10">The SBD domain (substrate-binding domain) mediates the interaction with substrate proteins. It is related to the TRAF family.</text>
</comment>
<dbReference type="CDD" id="cd16751">
    <property type="entry name" value="RING-HC_SIAH1"/>
    <property type="match status" value="1"/>
</dbReference>
<feature type="domain" description="SIAH-type" evidence="13">
    <location>
        <begin position="216"/>
        <end position="276"/>
    </location>
</feature>
<evidence type="ECO:0000256" key="1">
    <source>
        <dbReference type="ARBA" id="ARBA00000900"/>
    </source>
</evidence>
<evidence type="ECO:0000313" key="15">
    <source>
        <dbReference type="Proteomes" id="UP000031036"/>
    </source>
</evidence>
<feature type="compositionally biased region" description="Polar residues" evidence="11">
    <location>
        <begin position="98"/>
        <end position="111"/>
    </location>
</feature>
<feature type="domain" description="RING-type" evidence="12">
    <location>
        <begin position="164"/>
        <end position="199"/>
    </location>
</feature>
<dbReference type="PANTHER" id="PTHR45877:SF2">
    <property type="entry name" value="E3 UBIQUITIN-PROTEIN LIGASE SINA-RELATED"/>
    <property type="match status" value="1"/>
</dbReference>
<dbReference type="AlphaFoldDB" id="A0A0B2VJ35"/>
<dbReference type="InterPro" id="IPR013083">
    <property type="entry name" value="Znf_RING/FYVE/PHD"/>
</dbReference>
<feature type="compositionally biased region" description="Low complexity" evidence="11">
    <location>
        <begin position="82"/>
        <end position="97"/>
    </location>
</feature>
<comment type="pathway">
    <text evidence="2 10">Protein modification; protein ubiquitination.</text>
</comment>
<evidence type="ECO:0000259" key="13">
    <source>
        <dbReference type="PROSITE" id="PS51081"/>
    </source>
</evidence>
<evidence type="ECO:0000256" key="7">
    <source>
        <dbReference type="ARBA" id="ARBA00022786"/>
    </source>
</evidence>
<evidence type="ECO:0000256" key="5">
    <source>
        <dbReference type="ARBA" id="ARBA00022723"/>
    </source>
</evidence>
<dbReference type="PROSITE" id="PS50089">
    <property type="entry name" value="ZF_RING_2"/>
    <property type="match status" value="1"/>
</dbReference>
<dbReference type="EMBL" id="JPKZ01001541">
    <property type="protein sequence ID" value="KHN81394.1"/>
    <property type="molecule type" value="Genomic_DNA"/>
</dbReference>
<dbReference type="GO" id="GO:0016567">
    <property type="term" value="P:protein ubiquitination"/>
    <property type="evidence" value="ECO:0007669"/>
    <property type="project" value="UniProtKB-UniPathway"/>
</dbReference>
<dbReference type="UniPathway" id="UPA00143"/>
<keyword evidence="6 9" id="KW-0863">Zinc-finger</keyword>
<dbReference type="FunFam" id="2.60.210.10:FF:000002">
    <property type="entry name" value="E3 ubiquitin-protein ligase"/>
    <property type="match status" value="1"/>
</dbReference>
<keyword evidence="8 10" id="KW-0862">Zinc</keyword>
<dbReference type="OMA" id="FEYIDIC"/>
<dbReference type="GO" id="GO:0061630">
    <property type="term" value="F:ubiquitin protein ligase activity"/>
    <property type="evidence" value="ECO:0007669"/>
    <property type="project" value="UniProtKB-EC"/>
</dbReference>
<feature type="compositionally biased region" description="Polar residues" evidence="11">
    <location>
        <begin position="118"/>
        <end position="134"/>
    </location>
</feature>
<evidence type="ECO:0000256" key="8">
    <source>
        <dbReference type="ARBA" id="ARBA00022833"/>
    </source>
</evidence>
<dbReference type="Pfam" id="PF03145">
    <property type="entry name" value="Sina_TRAF"/>
    <property type="match status" value="1"/>
</dbReference>
<dbReference type="SUPFAM" id="SSF57850">
    <property type="entry name" value="RING/U-box"/>
    <property type="match status" value="1"/>
</dbReference>
<gene>
    <name evidence="14" type="primary">siah-1</name>
    <name evidence="14" type="ORF">Tcan_05933</name>
</gene>
<sequence>MKTANHFAYEVPLALSYDQEANGVGNDSIIDKNLDDQILHGLCGGGVTDPHAAAQQGRSSGVTNLDLRGKTVETEAREMSSEFKPSGSSSSTPNSISGQMNPTQGVATPQPKTVGRVQGSTPANSGSLSGGPVTTQSVAPQFAVATPQSITHNANPEVLSAFECPVCMDYMMPPYLQCQSGHLVCGNCRPKLTCCPTCRGPVPSVRNLVLEKIANTVMFPCKFSSSGCPLTFSHVEKVEHEELCEHRPYCCPCPGASCKWQGSLSEVMGHLMKVHKSITTLQGEDIVFLATDINLPGAVDWVMMQSCFGYHFMLVLEKQEKFQDGNQMFYAVVQLIGAKKESENFMYRLELATHRRRFSWEAAPRSIHEGVAHAISLSDCMAFDAQTAQLFAENDVPDEDTLLDVCHLLLGQQSSIADDLKRQHYDTDERSVRENFGEIGANNSDLIPATITTSGCSPKSALFFDTVYAAKQLLIVRIGDFRTLYEVTNWTRTIERFR</sequence>
<name>A0A0B2VJ35_TOXCA</name>
<dbReference type="EC" id="2.3.2.27" evidence="10"/>
<evidence type="ECO:0000256" key="2">
    <source>
        <dbReference type="ARBA" id="ARBA00004906"/>
    </source>
</evidence>
<keyword evidence="4" id="KW-0808">Transferase</keyword>
<keyword evidence="5 10" id="KW-0479">Metal-binding</keyword>
<evidence type="ECO:0000313" key="14">
    <source>
        <dbReference type="EMBL" id="KHN81394.1"/>
    </source>
</evidence>
<dbReference type="Gene3D" id="2.60.210.10">
    <property type="entry name" value="Apoptosis, Tumor Necrosis Factor Receptor Associated Protein 2, Chain A"/>
    <property type="match status" value="1"/>
</dbReference>
<dbReference type="CDD" id="cd03829">
    <property type="entry name" value="Sina"/>
    <property type="match status" value="1"/>
</dbReference>
<dbReference type="Pfam" id="PF21362">
    <property type="entry name" value="Sina_RING"/>
    <property type="match status" value="1"/>
</dbReference>
<evidence type="ECO:0000256" key="10">
    <source>
        <dbReference type="RuleBase" id="RU201113"/>
    </source>
</evidence>
<dbReference type="InterPro" id="IPR013010">
    <property type="entry name" value="Znf_SIAH"/>
</dbReference>
<accession>A0A0B2VJ35</accession>
<comment type="domain">
    <text evidence="10">The RING-type zinc finger domain is essential for ubiquitin ligase activity.</text>
</comment>
<dbReference type="OrthoDB" id="941555at2759"/>
<dbReference type="InterPro" id="IPR004162">
    <property type="entry name" value="SINA-like_animal"/>
</dbReference>
<protein>
    <recommendedName>
        <fullName evidence="10">E3 ubiquitin-protein ligase</fullName>
        <ecNumber evidence="10">2.3.2.27</ecNumber>
    </recommendedName>
</protein>
<comment type="similarity">
    <text evidence="3 10">Belongs to the SINA (Seven in absentia) family.</text>
</comment>
<dbReference type="GO" id="GO:0008270">
    <property type="term" value="F:zinc ion binding"/>
    <property type="evidence" value="ECO:0007669"/>
    <property type="project" value="UniProtKB-KW"/>
</dbReference>
<dbReference type="Gene3D" id="3.30.40.10">
    <property type="entry name" value="Zinc/RING finger domain, C3HC4 (zinc finger)"/>
    <property type="match status" value="2"/>
</dbReference>
<dbReference type="SUPFAM" id="SSF49599">
    <property type="entry name" value="TRAF domain-like"/>
    <property type="match status" value="1"/>
</dbReference>
<comment type="caution">
    <text evidence="14">The sequence shown here is derived from an EMBL/GenBank/DDBJ whole genome shotgun (WGS) entry which is preliminary data.</text>
</comment>
<dbReference type="GO" id="GO:0043161">
    <property type="term" value="P:proteasome-mediated ubiquitin-dependent protein catabolic process"/>
    <property type="evidence" value="ECO:0007669"/>
    <property type="project" value="TreeGrafter"/>
</dbReference>
<keyword evidence="15" id="KW-1185">Reference proteome</keyword>
<dbReference type="InterPro" id="IPR049548">
    <property type="entry name" value="Sina-like_RING"/>
</dbReference>